<dbReference type="InterPro" id="IPR001789">
    <property type="entry name" value="Sig_transdc_resp-reg_receiver"/>
</dbReference>
<gene>
    <name evidence="4" type="ORF">SAMN04489716_4672</name>
</gene>
<name>A0A1H2BJU9_9ACTN</name>
<dbReference type="Gene3D" id="3.40.50.2300">
    <property type="match status" value="1"/>
</dbReference>
<reference evidence="4 5" key="1">
    <citation type="submission" date="2016-10" db="EMBL/GenBank/DDBJ databases">
        <authorList>
            <person name="de Groot N.N."/>
        </authorList>
    </citation>
    <scope>NUCLEOTIDE SEQUENCE [LARGE SCALE GENOMIC DNA]</scope>
    <source>
        <strain evidence="4 5">DSM 43941</strain>
    </source>
</reference>
<dbReference type="EMBL" id="LT629758">
    <property type="protein sequence ID" value="SDT58448.1"/>
    <property type="molecule type" value="Genomic_DNA"/>
</dbReference>
<organism evidence="4 5">
    <name type="scientific">Actinoplanes derwentensis</name>
    <dbReference type="NCBI Taxonomy" id="113562"/>
    <lineage>
        <taxon>Bacteria</taxon>
        <taxon>Bacillati</taxon>
        <taxon>Actinomycetota</taxon>
        <taxon>Actinomycetes</taxon>
        <taxon>Micromonosporales</taxon>
        <taxon>Micromonosporaceae</taxon>
        <taxon>Actinoplanes</taxon>
    </lineage>
</organism>
<evidence type="ECO:0000313" key="5">
    <source>
        <dbReference type="Proteomes" id="UP000198688"/>
    </source>
</evidence>
<keyword evidence="5" id="KW-1185">Reference proteome</keyword>
<evidence type="ECO:0000259" key="3">
    <source>
        <dbReference type="PROSITE" id="PS50110"/>
    </source>
</evidence>
<dbReference type="STRING" id="113562.SAMN04489716_4672"/>
<dbReference type="PANTHER" id="PTHR44591:SF3">
    <property type="entry name" value="RESPONSE REGULATORY DOMAIN-CONTAINING PROTEIN"/>
    <property type="match status" value="1"/>
</dbReference>
<feature type="domain" description="Response regulatory" evidence="3">
    <location>
        <begin position="54"/>
        <end position="170"/>
    </location>
</feature>
<protein>
    <submittedName>
        <fullName evidence="4">CheY chemotaxis protein or a CheY-like REC (Receiver) domain</fullName>
    </submittedName>
</protein>
<evidence type="ECO:0000256" key="2">
    <source>
        <dbReference type="PROSITE-ProRule" id="PRU00169"/>
    </source>
</evidence>
<dbReference type="CDD" id="cd00156">
    <property type="entry name" value="REC"/>
    <property type="match status" value="1"/>
</dbReference>
<dbReference type="InterPro" id="IPR050595">
    <property type="entry name" value="Bact_response_regulator"/>
</dbReference>
<keyword evidence="1 2" id="KW-0597">Phosphoprotein</keyword>
<dbReference type="AlphaFoldDB" id="A0A1H2BJU9"/>
<accession>A0A1H2BJU9</accession>
<dbReference type="InterPro" id="IPR011006">
    <property type="entry name" value="CheY-like_superfamily"/>
</dbReference>
<dbReference type="Pfam" id="PF00072">
    <property type="entry name" value="Response_reg"/>
    <property type="match status" value="1"/>
</dbReference>
<sequence length="181" mass="19439">MPSAQEIPCRLSPWPEEGKDLARFTAELDPTFGNKVYLLFRDLMGSSTGSSGPLVLVVDDDVDVRDTMVHTLGQRGFDVIVASGKVEAMALFQQYQDRISVLVADISLPGEKPGDLARAVAASYPRIKIVYVTGIPRHIALAAGIVGSEVPYLAKPVSPDVLAGLLQGLLPRFAAPPRGDW</sequence>
<dbReference type="SMART" id="SM00448">
    <property type="entry name" value="REC"/>
    <property type="match status" value="1"/>
</dbReference>
<dbReference type="PROSITE" id="PS50110">
    <property type="entry name" value="RESPONSE_REGULATORY"/>
    <property type="match status" value="1"/>
</dbReference>
<dbReference type="Proteomes" id="UP000198688">
    <property type="component" value="Chromosome I"/>
</dbReference>
<feature type="modified residue" description="4-aspartylphosphate" evidence="2">
    <location>
        <position position="105"/>
    </location>
</feature>
<dbReference type="GO" id="GO:0000160">
    <property type="term" value="P:phosphorelay signal transduction system"/>
    <property type="evidence" value="ECO:0007669"/>
    <property type="project" value="InterPro"/>
</dbReference>
<proteinExistence type="predicted"/>
<dbReference type="PANTHER" id="PTHR44591">
    <property type="entry name" value="STRESS RESPONSE REGULATOR PROTEIN 1"/>
    <property type="match status" value="1"/>
</dbReference>
<evidence type="ECO:0000256" key="1">
    <source>
        <dbReference type="ARBA" id="ARBA00022553"/>
    </source>
</evidence>
<evidence type="ECO:0000313" key="4">
    <source>
        <dbReference type="EMBL" id="SDT58448.1"/>
    </source>
</evidence>
<dbReference type="SUPFAM" id="SSF52172">
    <property type="entry name" value="CheY-like"/>
    <property type="match status" value="1"/>
</dbReference>